<evidence type="ECO:0000313" key="13">
    <source>
        <dbReference type="RefSeq" id="XP_031573255.1"/>
    </source>
</evidence>
<evidence type="ECO:0000256" key="4">
    <source>
        <dbReference type="ARBA" id="ARBA00022532"/>
    </source>
</evidence>
<evidence type="ECO:0000256" key="6">
    <source>
        <dbReference type="ARBA" id="ARBA00047918"/>
    </source>
</evidence>
<dbReference type="InterPro" id="IPR006252">
    <property type="entry name" value="Malate_synthA"/>
</dbReference>
<evidence type="ECO:0000256" key="2">
    <source>
        <dbReference type="ARBA" id="ARBA00012636"/>
    </source>
</evidence>
<dbReference type="GO" id="GO:0006099">
    <property type="term" value="P:tricarboxylic acid cycle"/>
    <property type="evidence" value="ECO:0007669"/>
    <property type="project" value="UniProtKB-KW"/>
</dbReference>
<comment type="pathway">
    <text evidence="8">Carbohydrate metabolism; glyoxylate cycle; (S)-malate from isocitrate: step 2/2.</text>
</comment>
<feature type="active site" description="Proton donor" evidence="7">
    <location>
        <position position="508"/>
    </location>
</feature>
<evidence type="ECO:0000313" key="12">
    <source>
        <dbReference type="Proteomes" id="UP000515163"/>
    </source>
</evidence>
<keyword evidence="3 8" id="KW-0329">Glyoxylate bypass</keyword>
<dbReference type="Pfam" id="PF20659">
    <property type="entry name" value="MS_C"/>
    <property type="match status" value="1"/>
</dbReference>
<evidence type="ECO:0000256" key="7">
    <source>
        <dbReference type="PIRSR" id="PIRSR601465-50"/>
    </source>
</evidence>
<dbReference type="PANTHER" id="PTHR42902:SF1">
    <property type="entry name" value="MALATE SYNTHASE 1-RELATED"/>
    <property type="match status" value="1"/>
</dbReference>
<evidence type="ECO:0000256" key="3">
    <source>
        <dbReference type="ARBA" id="ARBA00022435"/>
    </source>
</evidence>
<dbReference type="Gene3D" id="1.20.1220.12">
    <property type="entry name" value="Malate synthase, domain III"/>
    <property type="match status" value="1"/>
</dbReference>
<dbReference type="NCBIfam" id="TIGR01344">
    <property type="entry name" value="malate_syn_A"/>
    <property type="match status" value="1"/>
</dbReference>
<comment type="catalytic activity">
    <reaction evidence="6 8">
        <text>glyoxylate + acetyl-CoA + H2O = (S)-malate + CoA + H(+)</text>
        <dbReference type="Rhea" id="RHEA:18181"/>
        <dbReference type="ChEBI" id="CHEBI:15377"/>
        <dbReference type="ChEBI" id="CHEBI:15378"/>
        <dbReference type="ChEBI" id="CHEBI:15589"/>
        <dbReference type="ChEBI" id="CHEBI:36655"/>
        <dbReference type="ChEBI" id="CHEBI:57287"/>
        <dbReference type="ChEBI" id="CHEBI:57288"/>
        <dbReference type="EC" id="2.3.3.9"/>
    </reaction>
</comment>
<dbReference type="CDD" id="cd00727">
    <property type="entry name" value="malate_synt_A"/>
    <property type="match status" value="1"/>
</dbReference>
<dbReference type="UniPathway" id="UPA00703">
    <property type="reaction ID" value="UER00720"/>
</dbReference>
<organism evidence="12 13">
    <name type="scientific">Actinia tenebrosa</name>
    <name type="common">Australian red waratah sea anemone</name>
    <dbReference type="NCBI Taxonomy" id="6105"/>
    <lineage>
        <taxon>Eukaryota</taxon>
        <taxon>Metazoa</taxon>
        <taxon>Cnidaria</taxon>
        <taxon>Anthozoa</taxon>
        <taxon>Hexacorallia</taxon>
        <taxon>Actiniaria</taxon>
        <taxon>Actiniidae</taxon>
        <taxon>Actinia</taxon>
    </lineage>
</organism>
<name>A0A6P8J861_ACTTE</name>
<dbReference type="Proteomes" id="UP000515163">
    <property type="component" value="Unplaced"/>
</dbReference>
<keyword evidence="4 8" id="KW-0816">Tricarboxylic acid cycle</keyword>
<dbReference type="InterPro" id="IPR019830">
    <property type="entry name" value="Malate_synthase_CS"/>
</dbReference>
<feature type="active site" description="Proton acceptor" evidence="7">
    <location>
        <position position="225"/>
    </location>
</feature>
<gene>
    <name evidence="13" type="primary">LOC116307235</name>
</gene>
<dbReference type="Pfam" id="PF01274">
    <property type="entry name" value="MS_TIM-barrel"/>
    <property type="match status" value="1"/>
</dbReference>
<protein>
    <recommendedName>
        <fullName evidence="2 8">Malate synthase</fullName>
        <ecNumber evidence="2 8">2.3.3.9</ecNumber>
    </recommendedName>
</protein>
<evidence type="ECO:0000256" key="5">
    <source>
        <dbReference type="ARBA" id="ARBA00022679"/>
    </source>
</evidence>
<keyword evidence="5 8" id="KW-0808">Transferase</keyword>
<dbReference type="FunFam" id="3.20.20.360:FF:000001">
    <property type="entry name" value="Malate synthase"/>
    <property type="match status" value="1"/>
</dbReference>
<dbReference type="OrthoDB" id="4078635at2759"/>
<dbReference type="Gene3D" id="3.20.20.360">
    <property type="entry name" value="Malate synthase, domain 3"/>
    <property type="match status" value="1"/>
</dbReference>
<feature type="domain" description="Malate synthase TIM barrel" evidence="9">
    <location>
        <begin position="221"/>
        <end position="467"/>
    </location>
</feature>
<accession>A0A6P8J861</accession>
<dbReference type="InterPro" id="IPR048356">
    <property type="entry name" value="MS_N"/>
</dbReference>
<dbReference type="InParanoid" id="A0A6P8J861"/>
<feature type="domain" description="Malate synthase C-terminal" evidence="11">
    <location>
        <begin position="473"/>
        <end position="585"/>
    </location>
</feature>
<dbReference type="FunFam" id="1.20.1220.12:FF:000001">
    <property type="entry name" value="Malate synthase"/>
    <property type="match status" value="1"/>
</dbReference>
<reference evidence="13" key="1">
    <citation type="submission" date="2025-08" db="UniProtKB">
        <authorList>
            <consortium name="RefSeq"/>
        </authorList>
    </citation>
    <scope>IDENTIFICATION</scope>
    <source>
        <tissue evidence="13">Tentacle</tissue>
    </source>
</reference>
<proteinExistence type="inferred from homology"/>
<dbReference type="GO" id="GO:0004474">
    <property type="term" value="F:malate synthase activity"/>
    <property type="evidence" value="ECO:0007669"/>
    <property type="project" value="UniProtKB-EC"/>
</dbReference>
<dbReference type="GeneID" id="116307235"/>
<dbReference type="AlphaFoldDB" id="A0A6P8J861"/>
<dbReference type="SUPFAM" id="SSF51645">
    <property type="entry name" value="Malate synthase G"/>
    <property type="match status" value="1"/>
</dbReference>
<dbReference type="KEGG" id="aten:116307235"/>
<keyword evidence="12" id="KW-1185">Reference proteome</keyword>
<dbReference type="Pfam" id="PF20656">
    <property type="entry name" value="MS_N"/>
    <property type="match status" value="1"/>
</dbReference>
<feature type="domain" description="Malate synthase N-terminal" evidence="10">
    <location>
        <begin position="71"/>
        <end position="124"/>
    </location>
</feature>
<evidence type="ECO:0000256" key="1">
    <source>
        <dbReference type="ARBA" id="ARBA00006394"/>
    </source>
</evidence>
<dbReference type="InterPro" id="IPR001465">
    <property type="entry name" value="Malate_synthase_TIM"/>
</dbReference>
<evidence type="ECO:0000256" key="8">
    <source>
        <dbReference type="RuleBase" id="RU000555"/>
    </source>
</evidence>
<dbReference type="PANTHER" id="PTHR42902">
    <property type="entry name" value="MALATE SYNTHASE"/>
    <property type="match status" value="1"/>
</dbReference>
<sequence>MTSKLWGCVGGKIRGRTYSWTLVWITRQRGSLIKERTTIIGQHYLRPLYVDQLYVSLIQPARSRVKMNFPKGVEVVGEIKQEYLQILTYEALEFLADLHRRFNYVRKQVLQKRMEIQQVINSGKNICYPEENHDNNWKVASVPHDLQMRHVEITGPTDCKMVINALNSGADVFMADFEDSLSPTWKNIMEGQLNLLAANKKTITFENPDGTFRKLKDKTATLVVRTRGWHLEERHIICDGEPVAGALVDFGLYFFHNLAIRLAQDTAPYFYLPKMETHLETRLWNDVFKASQDYLRVPQGTIRATVMIETLMAAVNMEEMMYEIREHCCGLNAGRWDYIFSIIKRLQMKSEAVLPDRKQVSMTVPFMRAYTERLVRICHLHGAHAMGGMSAFIPSRKNEEINKIAIEKITQDKEREVADGFDGTWVAHPDLVKVAKDIFMKGMQGSCHQKHRLREDVKVKVEDLVTINVPGGKITEEGARVNISVALQYLNSWLLGVGAVAINNLMEDAATSEISRAQLWQWRKHGCFIDDKQLSSDLFKVLLGEELNKLGGPSKGRLAQAAQLLEKMVLSDVMEEFLTIPAYDLLCNPSAKL</sequence>
<dbReference type="RefSeq" id="XP_031573255.1">
    <property type="nucleotide sequence ID" value="XM_031717395.1"/>
</dbReference>
<evidence type="ECO:0000259" key="11">
    <source>
        <dbReference type="Pfam" id="PF20659"/>
    </source>
</evidence>
<dbReference type="EC" id="2.3.3.9" evidence="2 8"/>
<dbReference type="GO" id="GO:0005782">
    <property type="term" value="C:peroxisomal matrix"/>
    <property type="evidence" value="ECO:0007669"/>
    <property type="project" value="TreeGrafter"/>
</dbReference>
<comment type="similarity">
    <text evidence="1 8">Belongs to the malate synthase family.</text>
</comment>
<dbReference type="PROSITE" id="PS00510">
    <property type="entry name" value="MALATE_SYNTHASE"/>
    <property type="match status" value="1"/>
</dbReference>
<evidence type="ECO:0000259" key="10">
    <source>
        <dbReference type="Pfam" id="PF20656"/>
    </source>
</evidence>
<dbReference type="InterPro" id="IPR046363">
    <property type="entry name" value="MS_N_TIM-barrel_dom"/>
</dbReference>
<evidence type="ECO:0000259" key="9">
    <source>
        <dbReference type="Pfam" id="PF01274"/>
    </source>
</evidence>
<dbReference type="InterPro" id="IPR048355">
    <property type="entry name" value="MS_C"/>
</dbReference>
<dbReference type="InterPro" id="IPR011076">
    <property type="entry name" value="Malate_synth_sf"/>
</dbReference>
<dbReference type="InterPro" id="IPR044856">
    <property type="entry name" value="Malate_synth_C_sf"/>
</dbReference>
<dbReference type="GO" id="GO:0006097">
    <property type="term" value="P:glyoxylate cycle"/>
    <property type="evidence" value="ECO:0007669"/>
    <property type="project" value="UniProtKB-UniPathway"/>
</dbReference>